<protein>
    <submittedName>
        <fullName evidence="2">Predicted protein</fullName>
    </submittedName>
</protein>
<sequence>MCGLAMCRRSRSRRARRTLVEDQEEATPSQPRTRRPWRRMLSRREGGPGRRASSWRLPPITQGELSAAPRLVAKRAARTHPDGVRGGGKKKVWVAPSGPVPRCAMPTTAGACTP</sequence>
<proteinExistence type="evidence at transcript level"/>
<evidence type="ECO:0000313" key="2">
    <source>
        <dbReference type="EMBL" id="BAJ86831.1"/>
    </source>
</evidence>
<feature type="compositionally biased region" description="Basic residues" evidence="1">
    <location>
        <begin position="32"/>
        <end position="41"/>
    </location>
</feature>
<reference evidence="2" key="1">
    <citation type="journal article" date="2011" name="Plant Physiol.">
        <title>Comprehensive sequence analysis of 24,783 barley full-length cDNAs derived from 12 clone libraries.</title>
        <authorList>
            <person name="Matsumoto T."/>
            <person name="Tanaka T."/>
            <person name="Sakai H."/>
            <person name="Amano N."/>
            <person name="Kanamori H."/>
            <person name="Kurita K."/>
            <person name="Kikuta A."/>
            <person name="Kamiya K."/>
            <person name="Yamamoto M."/>
            <person name="Ikawa H."/>
            <person name="Fujii N."/>
            <person name="Hori K."/>
            <person name="Itoh T."/>
            <person name="Sato K."/>
        </authorList>
    </citation>
    <scope>NUCLEOTIDE SEQUENCE</scope>
    <source>
        <tissue evidence="2">Shoot</tissue>
    </source>
</reference>
<feature type="region of interest" description="Disordered" evidence="1">
    <location>
        <begin position="77"/>
        <end position="114"/>
    </location>
</feature>
<feature type="region of interest" description="Disordered" evidence="1">
    <location>
        <begin position="1"/>
        <end position="62"/>
    </location>
</feature>
<organism evidence="2">
    <name type="scientific">Hordeum vulgare subsp. vulgare</name>
    <name type="common">Domesticated barley</name>
    <dbReference type="NCBI Taxonomy" id="112509"/>
    <lineage>
        <taxon>Eukaryota</taxon>
        <taxon>Viridiplantae</taxon>
        <taxon>Streptophyta</taxon>
        <taxon>Embryophyta</taxon>
        <taxon>Tracheophyta</taxon>
        <taxon>Spermatophyta</taxon>
        <taxon>Magnoliopsida</taxon>
        <taxon>Liliopsida</taxon>
        <taxon>Poales</taxon>
        <taxon>Poaceae</taxon>
        <taxon>BOP clade</taxon>
        <taxon>Pooideae</taxon>
        <taxon>Triticodae</taxon>
        <taxon>Triticeae</taxon>
        <taxon>Hordeinae</taxon>
        <taxon>Hordeum</taxon>
    </lineage>
</organism>
<feature type="compositionally biased region" description="Basic residues" evidence="1">
    <location>
        <begin position="8"/>
        <end position="17"/>
    </location>
</feature>
<name>F2CVG0_HORVV</name>
<evidence type="ECO:0000256" key="1">
    <source>
        <dbReference type="SAM" id="MobiDB-lite"/>
    </source>
</evidence>
<accession>F2CVG0</accession>
<dbReference type="EMBL" id="AK355612">
    <property type="protein sequence ID" value="BAJ86831.1"/>
    <property type="molecule type" value="mRNA"/>
</dbReference>
<dbReference type="AlphaFoldDB" id="F2CVG0"/>